<dbReference type="PROSITE" id="PS00893">
    <property type="entry name" value="NUDIX_BOX"/>
    <property type="match status" value="1"/>
</dbReference>
<dbReference type="CDD" id="cd03674">
    <property type="entry name" value="NUDIX_Hydrolase"/>
    <property type="match status" value="1"/>
</dbReference>
<evidence type="ECO:0000256" key="1">
    <source>
        <dbReference type="ARBA" id="ARBA00001946"/>
    </source>
</evidence>
<dbReference type="RefSeq" id="WP_310238045.1">
    <property type="nucleotide sequence ID" value="NZ_JAVDWO010000016.1"/>
</dbReference>
<sequence length="192" mass="21957">MQEIVLAELRTISPLDDLEGEHLADAIAWVESGVEFCRVAKPATPPKHLVSYFAVVDEEHVLLVDHRNARLWLPTGGHVEPGEHPRETVRRELREELGLAPTRALAPPLMVTCTLTVGLAAGHTDVSLWYVVQADRTEPLRFDEQEFRDARWFRFDDVPFEKSDPHMRRFIAKLRANQKKTAEENRGRSAIY</sequence>
<comment type="caution">
    <text evidence="4">The sequence shown here is derived from an EMBL/GenBank/DDBJ whole genome shotgun (WGS) entry which is preliminary data.</text>
</comment>
<dbReference type="InterPro" id="IPR020084">
    <property type="entry name" value="NUDIX_hydrolase_CS"/>
</dbReference>
<evidence type="ECO:0000313" key="5">
    <source>
        <dbReference type="Proteomes" id="UP001256588"/>
    </source>
</evidence>
<dbReference type="EMBL" id="JAVDWO010000016">
    <property type="protein sequence ID" value="MDR7194572.1"/>
    <property type="molecule type" value="Genomic_DNA"/>
</dbReference>
<reference evidence="4 5" key="1">
    <citation type="submission" date="2023-07" db="EMBL/GenBank/DDBJ databases">
        <title>Sorghum-associated microbial communities from plants grown in Nebraska, USA.</title>
        <authorList>
            <person name="Schachtman D."/>
        </authorList>
    </citation>
    <scope>NUCLEOTIDE SEQUENCE [LARGE SCALE GENOMIC DNA]</scope>
    <source>
        <strain evidence="4 5">4099</strain>
    </source>
</reference>
<keyword evidence="5" id="KW-1185">Reference proteome</keyword>
<organism evidence="4 5">
    <name type="scientific">Luteimonas terrae</name>
    <dbReference type="NCBI Taxonomy" id="1530191"/>
    <lineage>
        <taxon>Bacteria</taxon>
        <taxon>Pseudomonadati</taxon>
        <taxon>Pseudomonadota</taxon>
        <taxon>Gammaproteobacteria</taxon>
        <taxon>Lysobacterales</taxon>
        <taxon>Lysobacteraceae</taxon>
        <taxon>Luteimonas</taxon>
    </lineage>
</organism>
<keyword evidence="2" id="KW-0378">Hydrolase</keyword>
<gene>
    <name evidence="4" type="ORF">J2W68_003320</name>
</gene>
<dbReference type="InterPro" id="IPR015797">
    <property type="entry name" value="NUDIX_hydrolase-like_dom_sf"/>
</dbReference>
<comment type="cofactor">
    <cofactor evidence="1">
        <name>Mg(2+)</name>
        <dbReference type="ChEBI" id="CHEBI:18420"/>
    </cofactor>
</comment>
<evidence type="ECO:0000313" key="4">
    <source>
        <dbReference type="EMBL" id="MDR7194572.1"/>
    </source>
</evidence>
<dbReference type="Pfam" id="PF00293">
    <property type="entry name" value="NUDIX"/>
    <property type="match status" value="1"/>
</dbReference>
<dbReference type="PANTHER" id="PTHR43046:SF14">
    <property type="entry name" value="MUTT_NUDIX FAMILY PROTEIN"/>
    <property type="match status" value="1"/>
</dbReference>
<dbReference type="PROSITE" id="PS51462">
    <property type="entry name" value="NUDIX"/>
    <property type="match status" value="1"/>
</dbReference>
<protein>
    <submittedName>
        <fullName evidence="4">8-oxo-dGTP pyrophosphatase MutT (NUDIX family)</fullName>
    </submittedName>
</protein>
<evidence type="ECO:0000256" key="2">
    <source>
        <dbReference type="ARBA" id="ARBA00022801"/>
    </source>
</evidence>
<dbReference type="SUPFAM" id="SSF55811">
    <property type="entry name" value="Nudix"/>
    <property type="match status" value="1"/>
</dbReference>
<proteinExistence type="predicted"/>
<evidence type="ECO:0000259" key="3">
    <source>
        <dbReference type="PROSITE" id="PS51462"/>
    </source>
</evidence>
<accession>A0ABU1Y0M4</accession>
<name>A0ABU1Y0M4_9GAMM</name>
<feature type="domain" description="Nudix hydrolase" evidence="3">
    <location>
        <begin position="46"/>
        <end position="175"/>
    </location>
</feature>
<dbReference type="Proteomes" id="UP001256588">
    <property type="component" value="Unassembled WGS sequence"/>
</dbReference>
<dbReference type="Gene3D" id="3.90.79.10">
    <property type="entry name" value="Nucleoside Triphosphate Pyrophosphohydrolase"/>
    <property type="match status" value="1"/>
</dbReference>
<dbReference type="PANTHER" id="PTHR43046">
    <property type="entry name" value="GDP-MANNOSE MANNOSYL HYDROLASE"/>
    <property type="match status" value="1"/>
</dbReference>
<dbReference type="InterPro" id="IPR000086">
    <property type="entry name" value="NUDIX_hydrolase_dom"/>
</dbReference>